<gene>
    <name evidence="1" type="ORF">DHETER_LOCUS973</name>
</gene>
<dbReference type="EMBL" id="CAJVPU010000537">
    <property type="protein sequence ID" value="CAG8453893.1"/>
    <property type="molecule type" value="Genomic_DNA"/>
</dbReference>
<sequence length="269" mass="30356">MMILLNTLQQVAKFGYSTISAKNGQEAIKLIDSEFKLLKNTIPSSSNSNVDQVKTSKISLILTEYNLPIMSGLDTARAIRAMSPPISNIPIIVLTSMPMADIQNKCIDAGINDYFSKPLRVYELEKTLIKWRKANSSMENESDLQEIPPTTLSSFNGLEDESERTSQQGLRSSFDRLPVDMFKVLCRGEAYRKRLSDVRFGCDFENMARDSNIEKASEINFGNDENRDLPVDDMQDPNENDSMEAYFQDKLASARQSAKNKRQRVESLG</sequence>
<evidence type="ECO:0000313" key="1">
    <source>
        <dbReference type="EMBL" id="CAG8453893.1"/>
    </source>
</evidence>
<protein>
    <submittedName>
        <fullName evidence="1">16135_t:CDS:1</fullName>
    </submittedName>
</protein>
<feature type="non-terminal residue" evidence="1">
    <location>
        <position position="269"/>
    </location>
</feature>
<accession>A0ACA9K662</accession>
<organism evidence="1 2">
    <name type="scientific">Dentiscutata heterogama</name>
    <dbReference type="NCBI Taxonomy" id="1316150"/>
    <lineage>
        <taxon>Eukaryota</taxon>
        <taxon>Fungi</taxon>
        <taxon>Fungi incertae sedis</taxon>
        <taxon>Mucoromycota</taxon>
        <taxon>Glomeromycotina</taxon>
        <taxon>Glomeromycetes</taxon>
        <taxon>Diversisporales</taxon>
        <taxon>Gigasporaceae</taxon>
        <taxon>Dentiscutata</taxon>
    </lineage>
</organism>
<reference evidence="1" key="1">
    <citation type="submission" date="2021-06" db="EMBL/GenBank/DDBJ databases">
        <authorList>
            <person name="Kallberg Y."/>
            <person name="Tangrot J."/>
            <person name="Rosling A."/>
        </authorList>
    </citation>
    <scope>NUCLEOTIDE SEQUENCE</scope>
    <source>
        <strain evidence="1">IL203A</strain>
    </source>
</reference>
<dbReference type="Proteomes" id="UP000789702">
    <property type="component" value="Unassembled WGS sequence"/>
</dbReference>
<keyword evidence="2" id="KW-1185">Reference proteome</keyword>
<name>A0ACA9K662_9GLOM</name>
<evidence type="ECO:0000313" key="2">
    <source>
        <dbReference type="Proteomes" id="UP000789702"/>
    </source>
</evidence>
<comment type="caution">
    <text evidence="1">The sequence shown here is derived from an EMBL/GenBank/DDBJ whole genome shotgun (WGS) entry which is preliminary data.</text>
</comment>
<proteinExistence type="predicted"/>